<comment type="caution">
    <text evidence="2">The sequence shown here is derived from an EMBL/GenBank/DDBJ whole genome shotgun (WGS) entry which is preliminary data.</text>
</comment>
<organism evidence="2 3">
    <name type="scientific">Microbacterium radiodurans</name>
    <dbReference type="NCBI Taxonomy" id="661398"/>
    <lineage>
        <taxon>Bacteria</taxon>
        <taxon>Bacillati</taxon>
        <taxon>Actinomycetota</taxon>
        <taxon>Actinomycetes</taxon>
        <taxon>Micrococcales</taxon>
        <taxon>Microbacteriaceae</taxon>
        <taxon>Microbacterium</taxon>
    </lineage>
</organism>
<protein>
    <submittedName>
        <fullName evidence="2">Uncharacterized protein</fullName>
    </submittedName>
</protein>
<feature type="compositionally biased region" description="Acidic residues" evidence="1">
    <location>
        <begin position="107"/>
        <end position="116"/>
    </location>
</feature>
<dbReference type="AlphaFoldDB" id="A0A5J5IN35"/>
<sequence>MRRIFYGAATVVTTDDVADALVRLTVAVSNFNQTEAVSFPVVADSSGGVGTAQVVLGAGIALMTGPIGWDGEEPDFSTGATLLRMHSYFPYRDADPARSGSPIIEPDPWDPELEGY</sequence>
<evidence type="ECO:0000256" key="1">
    <source>
        <dbReference type="SAM" id="MobiDB-lite"/>
    </source>
</evidence>
<accession>A0A5J5IN35</accession>
<name>A0A5J5IN35_9MICO</name>
<dbReference type="EMBL" id="VYRZ01000004">
    <property type="protein sequence ID" value="KAA9084114.1"/>
    <property type="molecule type" value="Genomic_DNA"/>
</dbReference>
<feature type="region of interest" description="Disordered" evidence="1">
    <location>
        <begin position="93"/>
        <end position="116"/>
    </location>
</feature>
<evidence type="ECO:0000313" key="2">
    <source>
        <dbReference type="EMBL" id="KAA9084114.1"/>
    </source>
</evidence>
<evidence type="ECO:0000313" key="3">
    <source>
        <dbReference type="Proteomes" id="UP000327039"/>
    </source>
</evidence>
<dbReference type="RefSeq" id="WP_150420361.1">
    <property type="nucleotide sequence ID" value="NZ_VYRZ01000004.1"/>
</dbReference>
<proteinExistence type="predicted"/>
<reference evidence="3" key="1">
    <citation type="submission" date="2019-09" db="EMBL/GenBank/DDBJ databases">
        <title>Mumia zhuanghuii sp. nov. isolated from the intestinal contents of plateau pika (Ochotona curzoniae) in the Qinghai-Tibet plateau of China.</title>
        <authorList>
            <person name="Tian Z."/>
        </authorList>
    </citation>
    <scope>NUCLEOTIDE SEQUENCE [LARGE SCALE GENOMIC DNA]</scope>
    <source>
        <strain evidence="3">DSM 25564</strain>
    </source>
</reference>
<gene>
    <name evidence="2" type="ORF">F6B42_14105</name>
</gene>
<keyword evidence="3" id="KW-1185">Reference proteome</keyword>
<dbReference type="Proteomes" id="UP000327039">
    <property type="component" value="Unassembled WGS sequence"/>
</dbReference>